<dbReference type="EMBL" id="LDJX01000006">
    <property type="protein sequence ID" value="KPM30913.1"/>
    <property type="molecule type" value="Genomic_DNA"/>
</dbReference>
<protein>
    <submittedName>
        <fullName evidence="1">Uncharacterized protein</fullName>
    </submittedName>
</protein>
<dbReference type="AlphaFoldDB" id="A0A0P7AST2"/>
<sequence>MALYSAFKNDLNNEQRLMPLLDTYYKTYLNQYTFVRSTSSKEQFSGIDLILTRKKSNAVFYVDEKAQLDYINEDLPTFAFELSYIKHGLLKKGWFLDSYKKTHFYALVTGIYAENNEYTSCKITMVNRKKLLTKIHTLQLPQETLIDRRDRYAHGRTELPQLHPKNEGYLFFSKNNKAEQPLNLILKLDWLIREGIAKRLV</sequence>
<name>A0A0P7AST2_9FLAO</name>
<gene>
    <name evidence="1" type="ORF">I595_2891</name>
</gene>
<reference evidence="1 2" key="1">
    <citation type="submission" date="2015-09" db="EMBL/GenBank/DDBJ databases">
        <title>Genome sequence of the marine flavobacterium Croceitalea dokdonensis DOKDO 023 that contains proton- and sodium-pumping rhodopsins.</title>
        <authorList>
            <person name="Kwon S.-K."/>
            <person name="Lee H.K."/>
            <person name="Kwak M.-J."/>
            <person name="Kim J.F."/>
        </authorList>
    </citation>
    <scope>NUCLEOTIDE SEQUENCE [LARGE SCALE GENOMIC DNA]</scope>
    <source>
        <strain evidence="1 2">DOKDO 023</strain>
    </source>
</reference>
<keyword evidence="2" id="KW-1185">Reference proteome</keyword>
<dbReference type="RefSeq" id="WP_054559900.1">
    <property type="nucleotide sequence ID" value="NZ_LDJX01000006.1"/>
</dbReference>
<proteinExistence type="predicted"/>
<dbReference type="OrthoDB" id="1245542at2"/>
<comment type="caution">
    <text evidence="1">The sequence shown here is derived from an EMBL/GenBank/DDBJ whole genome shotgun (WGS) entry which is preliminary data.</text>
</comment>
<evidence type="ECO:0000313" key="2">
    <source>
        <dbReference type="Proteomes" id="UP000050280"/>
    </source>
</evidence>
<organism evidence="1 2">
    <name type="scientific">Croceitalea dokdonensis DOKDO 023</name>
    <dbReference type="NCBI Taxonomy" id="1300341"/>
    <lineage>
        <taxon>Bacteria</taxon>
        <taxon>Pseudomonadati</taxon>
        <taxon>Bacteroidota</taxon>
        <taxon>Flavobacteriia</taxon>
        <taxon>Flavobacteriales</taxon>
        <taxon>Flavobacteriaceae</taxon>
        <taxon>Croceitalea</taxon>
    </lineage>
</organism>
<dbReference type="Proteomes" id="UP000050280">
    <property type="component" value="Unassembled WGS sequence"/>
</dbReference>
<evidence type="ECO:0000313" key="1">
    <source>
        <dbReference type="EMBL" id="KPM30913.1"/>
    </source>
</evidence>
<dbReference type="STRING" id="1300341.I595_2891"/>
<dbReference type="PATRIC" id="fig|1300341.3.peg.3044"/>
<accession>A0A0P7AST2</accession>